<dbReference type="InterPro" id="IPR026341">
    <property type="entry name" value="T9SS_type_B"/>
</dbReference>
<dbReference type="InterPro" id="IPR002126">
    <property type="entry name" value="Cadherin-like_dom"/>
</dbReference>
<gene>
    <name evidence="2" type="ORF">SAMN05428642_1011121</name>
</gene>
<name>A0A1K2IGF9_9FLAO</name>
<evidence type="ECO:0000259" key="1">
    <source>
        <dbReference type="PROSITE" id="PS50268"/>
    </source>
</evidence>
<sequence>MLLTITKLTKSMKTKSLLRYAHSFATFIMVFLWTAFSLNAQCPTVTDPTPPPICDASGYTFANLSSDFAIDNNGNGIVWYDNAAAGNTYDANELVQEGITYYADDDFGTCTGGRNSITVTFQVSISISNTNRIYCSNENPTVQTYIDDVFQTSIPVGGSVEVYNDINLTDQASLTDAIPAGAKNYFIVFYDGLSGTGCSSQIIIGPTALFVAPSDPTPNPSQEFCSDTNPTIANLDPGTTDSFSWYQNINGSGDPIPPALLPSKALVSGATYYVQVDGAFCDSNAVPVNITIDDPVDAGNSEDLVYCSDDVTTELPFNLFDELGGTPNTTGSWTGPLTTSNGHLGTVDISSLTTEGTYVFTYTVLSNNACPDNTSTVSIMVYETLSSGTALSPASFCEATLPASFDLYTLIESYDAGGQWTEGTTSGGTVVADPMNLILTGYTPATYNFTYTQNLLPNPCPEQSTTVQVIVLPDPNAGIADNPEFCENDLASNSPFNLFDALTAPYDSGGTWTDASNTPVSNSIDITGFTVVGSSYNFTYTVDNGTCTDDETISITILEAPESGTPVGAFPEFCEGEAPVSFDLYSLIEGENGTGTWTNNTTSTIVPDPNSLDLSGYTDGTYDFTFDIDPIASCDDVDVVVSVIINPLPNTGTADNPAPFCENDPALSNTSFDLFTLLTGTFDAGGTWSDDSTTPITGALSGNTLDLSQLVVDTYNFTYTITDANTCTNSTTVTISIVEAPESGTVNTPIEFCVGTAPTSYDLFELLTGEDQTGTWSDDDASGALSGNLVDLSGLIPATYNFTFDVDAVGSCDDELVTVSVIINPLPNTGTADNPAPFCINDPALSNTSFDLFTLLTGTVDAGGTWSDDSTTPIAGALSGNTLDLSQLVIDTYNFTYTITDANMCTNSTTVTISIVDAPESGTAMTPVQFCLSEITAGQTYNLFDLLSADADQTGTWSDDDASLALTGNTVALDALAQGNFNFTFDVDAIGSCDDVNVTVSIIINDTAAPLANTPQEFCDSATVADLVATGNSIQWYDVLTGGTALAGTTALGNQTYYAIQTDATTGCESSVRTAVTVTIYTSPNAGNPNTTPIVICNNTTTDLNAGLDGTQDTGGTWNNDDGVGALVGNIFDATGVSAGTYNFTYTVTASAPCIDDSTPITITVQEPLTAGTSNGDVDLCSVDADFDLFSNLTGEDAGGEWSYNGSVITNPIQPSTAGSGTYTYTLTNSCGVASVSFEVNIVQAANAGTNGDFAICTTDIDTTNNILDLLTVLNGTPDNTGEFTTTDLSGFSGTTVDLSTLTSGTTYNFTYTVTATSPCTTDSTADITVIINDSPTIIVDNANPEFCLVNNPTIADLADSISATGTVNWYEDAALTLSLTDADALVDGEDYYATQTNNTGCESSTAVQINATINDTATPVLDDPSMEYCINDGPTISDLASNINYDSTLYSIVWYDAATGGSVISSSTNLTNTTYYAVLVDPVTGCESSERLVLTPDVTACGKLEIPDGFSPNGDGVNDTFDVDNLAILYPNFEMEIYNRYGSIVYKGNANSLRFDGTSNQSKVISKGDLPVGVYFYIFKFNDGENKPEQGRLYLSR</sequence>
<dbReference type="GO" id="GO:0005509">
    <property type="term" value="F:calcium ion binding"/>
    <property type="evidence" value="ECO:0007669"/>
    <property type="project" value="InterPro"/>
</dbReference>
<dbReference type="PROSITE" id="PS50268">
    <property type="entry name" value="CADHERIN_2"/>
    <property type="match status" value="1"/>
</dbReference>
<dbReference type="GO" id="GO:0007156">
    <property type="term" value="P:homophilic cell adhesion via plasma membrane adhesion molecules"/>
    <property type="evidence" value="ECO:0007669"/>
    <property type="project" value="InterPro"/>
</dbReference>
<proteinExistence type="predicted"/>
<dbReference type="Pfam" id="PF13585">
    <property type="entry name" value="CHU_C"/>
    <property type="match status" value="1"/>
</dbReference>
<dbReference type="GO" id="GO:0016020">
    <property type="term" value="C:membrane"/>
    <property type="evidence" value="ECO:0007669"/>
    <property type="project" value="InterPro"/>
</dbReference>
<evidence type="ECO:0000313" key="2">
    <source>
        <dbReference type="EMBL" id="SFZ90755.1"/>
    </source>
</evidence>
<dbReference type="STRING" id="369401.SAMN05428642_1011121"/>
<dbReference type="EMBL" id="FPKV01000001">
    <property type="protein sequence ID" value="SFZ90755.1"/>
    <property type="molecule type" value="Genomic_DNA"/>
</dbReference>
<keyword evidence="3" id="KW-1185">Reference proteome</keyword>
<organism evidence="2 3">
    <name type="scientific">Flaviramulus basaltis</name>
    <dbReference type="NCBI Taxonomy" id="369401"/>
    <lineage>
        <taxon>Bacteria</taxon>
        <taxon>Pseudomonadati</taxon>
        <taxon>Bacteroidota</taxon>
        <taxon>Flavobacteriia</taxon>
        <taxon>Flavobacteriales</taxon>
        <taxon>Flavobacteriaceae</taxon>
        <taxon>Flaviramulus</taxon>
    </lineage>
</organism>
<reference evidence="2 3" key="1">
    <citation type="submission" date="2016-10" db="EMBL/GenBank/DDBJ databases">
        <authorList>
            <person name="de Groot N.N."/>
        </authorList>
    </citation>
    <scope>NUCLEOTIDE SEQUENCE [LARGE SCALE GENOMIC DNA]</scope>
    <source>
        <strain evidence="2 3">DSM 18180</strain>
    </source>
</reference>
<dbReference type="InterPro" id="IPR044023">
    <property type="entry name" value="Ig_7"/>
</dbReference>
<dbReference type="Proteomes" id="UP000182544">
    <property type="component" value="Unassembled WGS sequence"/>
</dbReference>
<protein>
    <submittedName>
        <fullName evidence="2">Gliding motility-associated C-terminal domain-containing protein</fullName>
    </submittedName>
</protein>
<dbReference type="OrthoDB" id="1236981at2"/>
<dbReference type="NCBIfam" id="TIGR04131">
    <property type="entry name" value="Bac_Flav_CTERM"/>
    <property type="match status" value="1"/>
</dbReference>
<feature type="domain" description="Cadherin" evidence="1">
    <location>
        <begin position="1234"/>
        <end position="1347"/>
    </location>
</feature>
<dbReference type="Pfam" id="PF19081">
    <property type="entry name" value="Ig_7"/>
    <property type="match status" value="1"/>
</dbReference>
<evidence type="ECO:0000313" key="3">
    <source>
        <dbReference type="Proteomes" id="UP000182544"/>
    </source>
</evidence>
<accession>A0A1K2IGF9</accession>